<accession>A0A9X3LI84</accession>
<dbReference type="RefSeq" id="WP_269926933.1">
    <property type="nucleotide sequence ID" value="NZ_JAMKBJ010000010.1"/>
</dbReference>
<evidence type="ECO:0000313" key="1">
    <source>
        <dbReference type="EMBL" id="MCZ8537865.1"/>
    </source>
</evidence>
<organism evidence="1 2">
    <name type="scientific">Paenisporosarcina quisquiliarum</name>
    <dbReference type="NCBI Taxonomy" id="365346"/>
    <lineage>
        <taxon>Bacteria</taxon>
        <taxon>Bacillati</taxon>
        <taxon>Bacillota</taxon>
        <taxon>Bacilli</taxon>
        <taxon>Bacillales</taxon>
        <taxon>Caryophanaceae</taxon>
        <taxon>Paenisporosarcina</taxon>
    </lineage>
</organism>
<reference evidence="1" key="1">
    <citation type="submission" date="2022-05" db="EMBL/GenBank/DDBJ databases">
        <authorList>
            <person name="Colautti A."/>
            <person name="Iacumin L."/>
        </authorList>
    </citation>
    <scope>NUCLEOTIDE SEQUENCE</scope>
    <source>
        <strain evidence="1">SK 55</strain>
    </source>
</reference>
<dbReference type="EMBL" id="JAMKBJ010000010">
    <property type="protein sequence ID" value="MCZ8537865.1"/>
    <property type="molecule type" value="Genomic_DNA"/>
</dbReference>
<keyword evidence="2" id="KW-1185">Reference proteome</keyword>
<proteinExistence type="predicted"/>
<dbReference type="AlphaFoldDB" id="A0A9X3LI84"/>
<protein>
    <submittedName>
        <fullName evidence="1">Uncharacterized protein</fullName>
    </submittedName>
</protein>
<name>A0A9X3LI84_9BACL</name>
<dbReference type="Proteomes" id="UP001152173">
    <property type="component" value="Unassembled WGS sequence"/>
</dbReference>
<gene>
    <name evidence="1" type="ORF">M9R32_11785</name>
</gene>
<sequence length="99" mass="11792">MPMSYEQVVSVLDEFPELKRKEVSNNRSTYYYANSPIRKENVLQELHLSGNGYLFVGYLTEYRHHMDKRQFISIKKFTQPEFRSAVKQVLQSFHEKSKA</sequence>
<comment type="caution">
    <text evidence="1">The sequence shown here is derived from an EMBL/GenBank/DDBJ whole genome shotgun (WGS) entry which is preliminary data.</text>
</comment>
<evidence type="ECO:0000313" key="2">
    <source>
        <dbReference type="Proteomes" id="UP001152173"/>
    </source>
</evidence>